<dbReference type="PANTHER" id="PTHR34658:SF7">
    <property type="entry name" value="FORKHEAD BOX PROTEIN G1"/>
    <property type="match status" value="1"/>
</dbReference>
<dbReference type="RefSeq" id="XP_013622578.1">
    <property type="nucleotide sequence ID" value="XM_013767124.1"/>
</dbReference>
<dbReference type="AlphaFoldDB" id="A0A0D3B782"/>
<feature type="transmembrane region" description="Helical" evidence="1">
    <location>
        <begin position="12"/>
        <end position="36"/>
    </location>
</feature>
<dbReference type="KEGG" id="boe:106328642"/>
<reference evidence="2" key="2">
    <citation type="submission" date="2015-03" db="UniProtKB">
        <authorList>
            <consortium name="EnsemblPlants"/>
        </authorList>
    </citation>
    <scope>IDENTIFICATION</scope>
</reference>
<dbReference type="EnsemblPlants" id="Bo3g040060.1">
    <property type="protein sequence ID" value="Bo3g040060.1"/>
    <property type="gene ID" value="Bo3g040060"/>
</dbReference>
<organism evidence="2 3">
    <name type="scientific">Brassica oleracea var. oleracea</name>
    <dbReference type="NCBI Taxonomy" id="109376"/>
    <lineage>
        <taxon>Eukaryota</taxon>
        <taxon>Viridiplantae</taxon>
        <taxon>Streptophyta</taxon>
        <taxon>Embryophyta</taxon>
        <taxon>Tracheophyta</taxon>
        <taxon>Spermatophyta</taxon>
        <taxon>Magnoliopsida</taxon>
        <taxon>eudicotyledons</taxon>
        <taxon>Gunneridae</taxon>
        <taxon>Pentapetalae</taxon>
        <taxon>rosids</taxon>
        <taxon>malvids</taxon>
        <taxon>Brassicales</taxon>
        <taxon>Brassicaceae</taxon>
        <taxon>Brassiceae</taxon>
        <taxon>Brassica</taxon>
    </lineage>
</organism>
<dbReference type="Proteomes" id="UP000032141">
    <property type="component" value="Chromosome C3"/>
</dbReference>
<dbReference type="HOGENOM" id="CLU_125181_0_0_1"/>
<keyword evidence="3" id="KW-1185">Reference proteome</keyword>
<keyword evidence="1" id="KW-1133">Transmembrane helix</keyword>
<sequence length="112" mass="11961">MEPILRKISAAPWPVLVQAATWTLLIMLTVGFASFAPEMAFVSTLSSSSNLCDGGNGLVRIPIDLPGEMVCVPSETVKRSAFDLFVPTIFAGVMVVASVSLIRSCFGMETHI</sequence>
<reference evidence="2 3" key="1">
    <citation type="journal article" date="2014" name="Genome Biol.">
        <title>Transcriptome and methylome profiling reveals relics of genome dominance in the mesopolyploid Brassica oleracea.</title>
        <authorList>
            <person name="Parkin I.A."/>
            <person name="Koh C."/>
            <person name="Tang H."/>
            <person name="Robinson S.J."/>
            <person name="Kagale S."/>
            <person name="Clarke W.E."/>
            <person name="Town C.D."/>
            <person name="Nixon J."/>
            <person name="Krishnakumar V."/>
            <person name="Bidwell S.L."/>
            <person name="Denoeud F."/>
            <person name="Belcram H."/>
            <person name="Links M.G."/>
            <person name="Just J."/>
            <person name="Clarke C."/>
            <person name="Bender T."/>
            <person name="Huebert T."/>
            <person name="Mason A.S."/>
            <person name="Pires J.C."/>
            <person name="Barker G."/>
            <person name="Moore J."/>
            <person name="Walley P.G."/>
            <person name="Manoli S."/>
            <person name="Batley J."/>
            <person name="Edwards D."/>
            <person name="Nelson M.N."/>
            <person name="Wang X."/>
            <person name="Paterson A.H."/>
            <person name="King G."/>
            <person name="Bancroft I."/>
            <person name="Chalhoub B."/>
            <person name="Sharpe A.G."/>
        </authorList>
    </citation>
    <scope>NUCLEOTIDE SEQUENCE</scope>
    <source>
        <strain evidence="2 3">cv. TO1000</strain>
    </source>
</reference>
<dbReference type="OMA" id="CDGGNGL"/>
<keyword evidence="1" id="KW-0472">Membrane</keyword>
<dbReference type="STRING" id="109376.A0A0D3B782"/>
<dbReference type="Gramene" id="Bo3g040060.1">
    <property type="protein sequence ID" value="Bo3g040060.1"/>
    <property type="gene ID" value="Bo3g040060"/>
</dbReference>
<evidence type="ECO:0000313" key="3">
    <source>
        <dbReference type="Proteomes" id="UP000032141"/>
    </source>
</evidence>
<keyword evidence="1" id="KW-0812">Transmembrane</keyword>
<dbReference type="GeneID" id="106328642"/>
<name>A0A0D3B782_BRAOL</name>
<evidence type="ECO:0000256" key="1">
    <source>
        <dbReference type="SAM" id="Phobius"/>
    </source>
</evidence>
<proteinExistence type="predicted"/>
<accession>A0A0D3B782</accession>
<dbReference type="PANTHER" id="PTHR34658">
    <property type="entry name" value="OS01G0151800 PROTEIN"/>
    <property type="match status" value="1"/>
</dbReference>
<evidence type="ECO:0000313" key="2">
    <source>
        <dbReference type="EnsemblPlants" id="Bo3g040060.1"/>
    </source>
</evidence>
<feature type="transmembrane region" description="Helical" evidence="1">
    <location>
        <begin position="84"/>
        <end position="106"/>
    </location>
</feature>
<dbReference type="OrthoDB" id="1921102at2759"/>
<protein>
    <submittedName>
        <fullName evidence="2">Uncharacterized protein</fullName>
    </submittedName>
</protein>